<evidence type="ECO:0008006" key="3">
    <source>
        <dbReference type="Google" id="ProtNLM"/>
    </source>
</evidence>
<dbReference type="STRING" id="1420916.AU14_02420"/>
<sequence>MAVQAVYFSERDGLDMALKHPDTMLFTSKADADARDKILELAEEIQVFLSRKVEGLSDDQAEQCAMAIAEERDLFQKALKKPELLNAAEQD</sequence>
<dbReference type="HOGENOM" id="CLU_146554_2_1_6"/>
<dbReference type="Pfam" id="PF07130">
    <property type="entry name" value="YebG"/>
    <property type="match status" value="1"/>
</dbReference>
<name>W5YFG0_9GAMM</name>
<dbReference type="Proteomes" id="UP000061489">
    <property type="component" value="Chromosome"/>
</dbReference>
<dbReference type="InterPro" id="IPR009813">
    <property type="entry name" value="Uncharacterised_YebG"/>
</dbReference>
<gene>
    <name evidence="1" type="ORF">AU14_02420</name>
</gene>
<dbReference type="OrthoDB" id="6415307at2"/>
<evidence type="ECO:0000313" key="2">
    <source>
        <dbReference type="Proteomes" id="UP000061489"/>
    </source>
</evidence>
<protein>
    <recommendedName>
        <fullName evidence="3">DNA damage-inducible protein YebG</fullName>
    </recommendedName>
</protein>
<dbReference type="KEGG" id="msx:AU14_02420"/>
<evidence type="ECO:0000313" key="1">
    <source>
        <dbReference type="EMBL" id="AHI27912.1"/>
    </source>
</evidence>
<dbReference type="Gene3D" id="1.10.10.710">
    <property type="entry name" value="PSPTO_1197 like"/>
    <property type="match status" value="1"/>
</dbReference>
<proteinExistence type="predicted"/>
<organism evidence="1 2">
    <name type="scientific">Marinobacter similis</name>
    <dbReference type="NCBI Taxonomy" id="1420916"/>
    <lineage>
        <taxon>Bacteria</taxon>
        <taxon>Pseudomonadati</taxon>
        <taxon>Pseudomonadota</taxon>
        <taxon>Gammaproteobacteria</taxon>
        <taxon>Pseudomonadales</taxon>
        <taxon>Marinobacteraceae</taxon>
        <taxon>Marinobacter</taxon>
    </lineage>
</organism>
<dbReference type="AlphaFoldDB" id="W5YFG0"/>
<dbReference type="EMBL" id="CP007151">
    <property type="protein sequence ID" value="AHI27912.1"/>
    <property type="molecule type" value="Genomic_DNA"/>
</dbReference>
<reference evidence="1 2" key="1">
    <citation type="journal article" date="2014" name="Genome Announc.">
        <title>Draft Genome Sequences of Marinobacter similis A3d10T and Marinobacter salarius R9SW1T.</title>
        <authorList>
            <person name="Ivanova E.P."/>
            <person name="Ng H.J."/>
            <person name="Webb H.K."/>
            <person name="Feng G."/>
            <person name="Oshima K."/>
            <person name="Hattori M."/>
            <person name="Ohkuma M."/>
            <person name="Sergeev A.F."/>
            <person name="Mikhailov V.V."/>
            <person name="Crawford R.J."/>
            <person name="Sawabe T."/>
        </authorList>
    </citation>
    <scope>NUCLEOTIDE SEQUENCE [LARGE SCALE GENOMIC DNA]</scope>
    <source>
        <strain evidence="1 2">A3d10</strain>
    </source>
</reference>
<dbReference type="InterPro" id="IPR038627">
    <property type="entry name" value="YebG-like_sf"/>
</dbReference>
<keyword evidence="2" id="KW-1185">Reference proteome</keyword>
<dbReference type="RefSeq" id="WP_041338566.1">
    <property type="nucleotide sequence ID" value="NZ_CP007151.1"/>
</dbReference>
<accession>W5YFG0</accession>